<dbReference type="Proteomes" id="UP000054937">
    <property type="component" value="Unassembled WGS sequence"/>
</dbReference>
<dbReference type="PANTHER" id="PTHR19961:SF18">
    <property type="entry name" value="FI19014P1"/>
    <property type="match status" value="1"/>
</dbReference>
<feature type="domain" description="Calponin-homology (CH)" evidence="3">
    <location>
        <begin position="30"/>
        <end position="145"/>
    </location>
</feature>
<dbReference type="AlphaFoldDB" id="A0A0V0R2G8"/>
<dbReference type="InterPro" id="IPR001715">
    <property type="entry name" value="CH_dom"/>
</dbReference>
<keyword evidence="5" id="KW-1185">Reference proteome</keyword>
<dbReference type="GO" id="GO:0005737">
    <property type="term" value="C:cytoplasm"/>
    <property type="evidence" value="ECO:0007669"/>
    <property type="project" value="TreeGrafter"/>
</dbReference>
<dbReference type="Pfam" id="PF00307">
    <property type="entry name" value="CH"/>
    <property type="match status" value="1"/>
</dbReference>
<keyword evidence="2" id="KW-0009">Actin-binding</keyword>
<protein>
    <submittedName>
        <fullName evidence="4">Calponin homology domain</fullName>
    </submittedName>
</protein>
<dbReference type="InterPro" id="IPR039959">
    <property type="entry name" value="Fimbrin/Plastin"/>
</dbReference>
<dbReference type="GO" id="GO:0005884">
    <property type="term" value="C:actin filament"/>
    <property type="evidence" value="ECO:0007669"/>
    <property type="project" value="TreeGrafter"/>
</dbReference>
<comment type="caution">
    <text evidence="4">The sequence shown here is derived from an EMBL/GenBank/DDBJ whole genome shotgun (WGS) entry which is preliminary data.</text>
</comment>
<sequence length="145" mass="16367">MEAPQLKSNTNKVQLANKTEGVQATHSYSQDELDAFCEHVNFYLEDDEHCKDYVPITDHSKLFELVGDGILLCKLINKAQPGLIDTRAINLKKPLNIFKQQENLNLAITSAKSLGCKLVNITPQLIIDQREHIILGLTWQVIKVN</sequence>
<dbReference type="PANTHER" id="PTHR19961">
    <property type="entry name" value="FIMBRIN/PLASTIN"/>
    <property type="match status" value="1"/>
</dbReference>
<proteinExistence type="predicted"/>
<evidence type="ECO:0000256" key="1">
    <source>
        <dbReference type="ARBA" id="ARBA00022737"/>
    </source>
</evidence>
<keyword evidence="1" id="KW-0677">Repeat</keyword>
<dbReference type="OrthoDB" id="1544432at2759"/>
<dbReference type="Gene3D" id="1.10.418.10">
    <property type="entry name" value="Calponin-like domain"/>
    <property type="match status" value="1"/>
</dbReference>
<dbReference type="EMBL" id="LDAU01000063">
    <property type="protein sequence ID" value="KRX08464.1"/>
    <property type="molecule type" value="Genomic_DNA"/>
</dbReference>
<dbReference type="GO" id="GO:0051639">
    <property type="term" value="P:actin filament network formation"/>
    <property type="evidence" value="ECO:0007669"/>
    <property type="project" value="TreeGrafter"/>
</dbReference>
<dbReference type="SUPFAM" id="SSF47576">
    <property type="entry name" value="Calponin-homology domain, CH-domain"/>
    <property type="match status" value="1"/>
</dbReference>
<organism evidence="4 5">
    <name type="scientific">Pseudocohnilembus persalinus</name>
    <name type="common">Ciliate</name>
    <dbReference type="NCBI Taxonomy" id="266149"/>
    <lineage>
        <taxon>Eukaryota</taxon>
        <taxon>Sar</taxon>
        <taxon>Alveolata</taxon>
        <taxon>Ciliophora</taxon>
        <taxon>Intramacronucleata</taxon>
        <taxon>Oligohymenophorea</taxon>
        <taxon>Scuticociliatia</taxon>
        <taxon>Philasterida</taxon>
        <taxon>Pseudocohnilembidae</taxon>
        <taxon>Pseudocohnilembus</taxon>
    </lineage>
</organism>
<dbReference type="PROSITE" id="PS50021">
    <property type="entry name" value="CH"/>
    <property type="match status" value="1"/>
</dbReference>
<dbReference type="InParanoid" id="A0A0V0R2G8"/>
<dbReference type="GO" id="GO:0032432">
    <property type="term" value="C:actin filament bundle"/>
    <property type="evidence" value="ECO:0007669"/>
    <property type="project" value="TreeGrafter"/>
</dbReference>
<dbReference type="InterPro" id="IPR036872">
    <property type="entry name" value="CH_dom_sf"/>
</dbReference>
<dbReference type="GO" id="GO:0051017">
    <property type="term" value="P:actin filament bundle assembly"/>
    <property type="evidence" value="ECO:0007669"/>
    <property type="project" value="InterPro"/>
</dbReference>
<accession>A0A0V0R2G8</accession>
<reference evidence="4 5" key="1">
    <citation type="journal article" date="2015" name="Sci. Rep.">
        <title>Genome of the facultative scuticociliatosis pathogen Pseudocohnilembus persalinus provides insight into its virulence through horizontal gene transfer.</title>
        <authorList>
            <person name="Xiong J."/>
            <person name="Wang G."/>
            <person name="Cheng J."/>
            <person name="Tian M."/>
            <person name="Pan X."/>
            <person name="Warren A."/>
            <person name="Jiang C."/>
            <person name="Yuan D."/>
            <person name="Miao W."/>
        </authorList>
    </citation>
    <scope>NUCLEOTIDE SEQUENCE [LARGE SCALE GENOMIC DNA]</scope>
    <source>
        <strain evidence="4">36N120E</strain>
    </source>
</reference>
<dbReference type="GO" id="GO:0051015">
    <property type="term" value="F:actin filament binding"/>
    <property type="evidence" value="ECO:0007669"/>
    <property type="project" value="InterPro"/>
</dbReference>
<gene>
    <name evidence="4" type="ORF">PPERSA_12945</name>
</gene>
<evidence type="ECO:0000313" key="4">
    <source>
        <dbReference type="EMBL" id="KRX08464.1"/>
    </source>
</evidence>
<dbReference type="SMART" id="SM00033">
    <property type="entry name" value="CH"/>
    <property type="match status" value="1"/>
</dbReference>
<evidence type="ECO:0000313" key="5">
    <source>
        <dbReference type="Proteomes" id="UP000054937"/>
    </source>
</evidence>
<evidence type="ECO:0000256" key="2">
    <source>
        <dbReference type="ARBA" id="ARBA00023203"/>
    </source>
</evidence>
<dbReference type="CDD" id="cd21217">
    <property type="entry name" value="CH_PLS_FIM_rpt1"/>
    <property type="match status" value="1"/>
</dbReference>
<name>A0A0V0R2G8_PSEPJ</name>
<evidence type="ECO:0000259" key="3">
    <source>
        <dbReference type="PROSITE" id="PS50021"/>
    </source>
</evidence>